<evidence type="ECO:0000313" key="2">
    <source>
        <dbReference type="EMBL" id="KAF0033078.1"/>
    </source>
</evidence>
<gene>
    <name evidence="2" type="ORF">F2P81_015368</name>
</gene>
<accession>A0A6A4SLS9</accession>
<reference evidence="2 3" key="1">
    <citation type="submission" date="2019-06" db="EMBL/GenBank/DDBJ databases">
        <title>Draft genomes of female and male turbot (Scophthalmus maximus).</title>
        <authorList>
            <person name="Xu H."/>
            <person name="Xu X.-W."/>
            <person name="Shao C."/>
            <person name="Chen S."/>
        </authorList>
    </citation>
    <scope>NUCLEOTIDE SEQUENCE [LARGE SCALE GENOMIC DNA]</scope>
    <source>
        <strain evidence="2">Ysfricsl-2016a</strain>
        <tissue evidence="2">Blood</tissue>
    </source>
</reference>
<organism evidence="2 3">
    <name type="scientific">Scophthalmus maximus</name>
    <name type="common">Turbot</name>
    <name type="synonym">Psetta maxima</name>
    <dbReference type="NCBI Taxonomy" id="52904"/>
    <lineage>
        <taxon>Eukaryota</taxon>
        <taxon>Metazoa</taxon>
        <taxon>Chordata</taxon>
        <taxon>Craniata</taxon>
        <taxon>Vertebrata</taxon>
        <taxon>Euteleostomi</taxon>
        <taxon>Actinopterygii</taxon>
        <taxon>Neopterygii</taxon>
        <taxon>Teleostei</taxon>
        <taxon>Neoteleostei</taxon>
        <taxon>Acanthomorphata</taxon>
        <taxon>Carangaria</taxon>
        <taxon>Pleuronectiformes</taxon>
        <taxon>Pleuronectoidei</taxon>
        <taxon>Scophthalmidae</taxon>
        <taxon>Scophthalmus</taxon>
    </lineage>
</organism>
<name>A0A6A4SLS9_SCOMX</name>
<protein>
    <submittedName>
        <fullName evidence="2">Uncharacterized protein</fullName>
    </submittedName>
</protein>
<proteinExistence type="predicted"/>
<sequence length="67" mass="7196">MNHYVAKKALPQNLRIKSLQDSLPSLLMGSIVVFSATLLLGSPGPVAGDLPLPNIIKRYATPVRNKA</sequence>
<dbReference type="EMBL" id="VEVO01000013">
    <property type="protein sequence ID" value="KAF0033078.1"/>
    <property type="molecule type" value="Genomic_DNA"/>
</dbReference>
<dbReference type="Proteomes" id="UP000438429">
    <property type="component" value="Unassembled WGS sequence"/>
</dbReference>
<comment type="caution">
    <text evidence="2">The sequence shown here is derived from an EMBL/GenBank/DDBJ whole genome shotgun (WGS) entry which is preliminary data.</text>
</comment>
<keyword evidence="1" id="KW-0812">Transmembrane</keyword>
<keyword evidence="1" id="KW-1133">Transmembrane helix</keyword>
<keyword evidence="1" id="KW-0472">Membrane</keyword>
<dbReference type="AlphaFoldDB" id="A0A6A4SLS9"/>
<evidence type="ECO:0000313" key="3">
    <source>
        <dbReference type="Proteomes" id="UP000438429"/>
    </source>
</evidence>
<feature type="transmembrane region" description="Helical" evidence="1">
    <location>
        <begin position="21"/>
        <end position="41"/>
    </location>
</feature>
<evidence type="ECO:0000256" key="1">
    <source>
        <dbReference type="SAM" id="Phobius"/>
    </source>
</evidence>